<reference evidence="1" key="1">
    <citation type="submission" date="2010-01" db="EMBL/GenBank/DDBJ databases">
        <title>Genome fragments of uncultured bacteria from the North Pacific subtropical Gyre.</title>
        <authorList>
            <person name="Pham V.D."/>
            <person name="Delong E.F."/>
        </authorList>
    </citation>
    <scope>NUCLEOTIDE SEQUENCE</scope>
</reference>
<sequence length="63" mass="7086">MKNFSLLAVFFRVLSKISKVLVKFTGIDLRGSRGFSFVSLSLRMEKISSVERAFGGCLGIERR</sequence>
<dbReference type="AlphaFoldDB" id="E7C7M2"/>
<proteinExistence type="predicted"/>
<organism evidence="1">
    <name type="scientific">uncultured nuHF1 cluster bacterium HF0770_35I22</name>
    <dbReference type="NCBI Taxonomy" id="723586"/>
    <lineage>
        <taxon>Bacteria</taxon>
        <taxon>environmental samples</taxon>
    </lineage>
</organism>
<protein>
    <submittedName>
        <fullName evidence="1">Uncharacterized protein</fullName>
    </submittedName>
</protein>
<accession>E7C7M2</accession>
<dbReference type="EMBL" id="GU568015">
    <property type="protein sequence ID" value="ADI23446.1"/>
    <property type="molecule type" value="Genomic_DNA"/>
</dbReference>
<evidence type="ECO:0000313" key="1">
    <source>
        <dbReference type="EMBL" id="ADI23446.1"/>
    </source>
</evidence>
<name>E7C7M2_9BACT</name>